<proteinExistence type="predicted"/>
<dbReference type="EMBL" id="JAJTWT010000002">
    <property type="protein sequence ID" value="MCE4536505.1"/>
    <property type="molecule type" value="Genomic_DNA"/>
</dbReference>
<name>A0ABS8XGZ0_9BURK</name>
<sequence>MLIDTAQTRLLLQRGQTCSLNRAAAARLCSASGTLWITMDHDVRDIVLEPGQCFTVDRDEQLTISALSGPAVLHLHRGEGRA</sequence>
<dbReference type="RefSeq" id="WP_233389892.1">
    <property type="nucleotide sequence ID" value="NZ_JAJTWT010000002.1"/>
</dbReference>
<evidence type="ECO:0000313" key="1">
    <source>
        <dbReference type="EMBL" id="MCE4536505.1"/>
    </source>
</evidence>
<dbReference type="Pfam" id="PF11142">
    <property type="entry name" value="DUF2917"/>
    <property type="match status" value="1"/>
</dbReference>
<reference evidence="1 2" key="1">
    <citation type="submission" date="2021-12" db="EMBL/GenBank/DDBJ databases">
        <title>Genome seq of p7.</title>
        <authorList>
            <person name="Seo T."/>
        </authorList>
    </citation>
    <scope>NUCLEOTIDE SEQUENCE [LARGE SCALE GENOMIC DNA]</scope>
    <source>
        <strain evidence="1 2">P7</strain>
    </source>
</reference>
<dbReference type="Proteomes" id="UP001201463">
    <property type="component" value="Unassembled WGS sequence"/>
</dbReference>
<keyword evidence="2" id="KW-1185">Reference proteome</keyword>
<accession>A0ABS8XGZ0</accession>
<gene>
    <name evidence="1" type="ORF">LXT12_04475</name>
</gene>
<organism evidence="1 2">
    <name type="scientific">Pelomonas caseinilytica</name>
    <dbReference type="NCBI Taxonomy" id="2906763"/>
    <lineage>
        <taxon>Bacteria</taxon>
        <taxon>Pseudomonadati</taxon>
        <taxon>Pseudomonadota</taxon>
        <taxon>Betaproteobacteria</taxon>
        <taxon>Burkholderiales</taxon>
        <taxon>Sphaerotilaceae</taxon>
        <taxon>Roseateles</taxon>
    </lineage>
</organism>
<dbReference type="InterPro" id="IPR021317">
    <property type="entry name" value="DUF2917"/>
</dbReference>
<protein>
    <submittedName>
        <fullName evidence="1">DUF2917 domain-containing protein</fullName>
    </submittedName>
</protein>
<evidence type="ECO:0000313" key="2">
    <source>
        <dbReference type="Proteomes" id="UP001201463"/>
    </source>
</evidence>
<comment type="caution">
    <text evidence="1">The sequence shown here is derived from an EMBL/GenBank/DDBJ whole genome shotgun (WGS) entry which is preliminary data.</text>
</comment>